<protein>
    <submittedName>
        <fullName evidence="2">TIGR02391 family protein</fullName>
    </submittedName>
</protein>
<reference evidence="2 3" key="1">
    <citation type="journal article" date="2019" name="Int. J. Syst. Evol. Microbiol.">
        <title>The Global Catalogue of Microorganisms (GCM) 10K type strain sequencing project: providing services to taxonomists for standard genome sequencing and annotation.</title>
        <authorList>
            <consortium name="The Broad Institute Genomics Platform"/>
            <consortium name="The Broad Institute Genome Sequencing Center for Infectious Disease"/>
            <person name="Wu L."/>
            <person name="Ma J."/>
        </authorList>
    </citation>
    <scope>NUCLEOTIDE SEQUENCE [LARGE SCALE GENOMIC DNA]</scope>
    <source>
        <strain evidence="2 3">XZYJT29</strain>
    </source>
</reference>
<dbReference type="AlphaFoldDB" id="A0ABD5Y673"/>
<comment type="caution">
    <text evidence="2">The sequence shown here is derived from an EMBL/GenBank/DDBJ whole genome shotgun (WGS) entry which is preliminary data.</text>
</comment>
<evidence type="ECO:0000313" key="3">
    <source>
        <dbReference type="Proteomes" id="UP001596432"/>
    </source>
</evidence>
<accession>A0ABD5Y673</accession>
<feature type="domain" description="Conserved hypothetical protein CHP02391" evidence="1">
    <location>
        <begin position="159"/>
        <end position="270"/>
    </location>
</feature>
<proteinExistence type="predicted"/>
<dbReference type="RefSeq" id="WP_274326321.1">
    <property type="nucleotide sequence ID" value="NZ_CP118159.1"/>
</dbReference>
<dbReference type="EMBL" id="JBHTAS010000002">
    <property type="protein sequence ID" value="MFC7142859.1"/>
    <property type="molecule type" value="Genomic_DNA"/>
</dbReference>
<gene>
    <name evidence="2" type="ORF">ACFQMA_23900</name>
</gene>
<dbReference type="InterPro" id="IPR012654">
    <property type="entry name" value="CHP02391"/>
</dbReference>
<organism evidence="2 3">
    <name type="scientific">Halosimplex aquaticum</name>
    <dbReference type="NCBI Taxonomy" id="3026162"/>
    <lineage>
        <taxon>Archaea</taxon>
        <taxon>Methanobacteriati</taxon>
        <taxon>Methanobacteriota</taxon>
        <taxon>Stenosarchaea group</taxon>
        <taxon>Halobacteria</taxon>
        <taxon>Halobacteriales</taxon>
        <taxon>Haloarculaceae</taxon>
        <taxon>Halosimplex</taxon>
    </lineage>
</organism>
<dbReference type="Proteomes" id="UP001596432">
    <property type="component" value="Unassembled WGS sequence"/>
</dbReference>
<evidence type="ECO:0000313" key="2">
    <source>
        <dbReference type="EMBL" id="MFC7142859.1"/>
    </source>
</evidence>
<sequence>MENEQPDFRIETRLDLDSDEGVFDISTHEHHPGDSTPTQSFGGSFVFSDWSDLQDVADLLKRYIREQDDQTRSITVSLDSGTGFNSRLGRHIEDIEKARFTVDDYRLEVDANGHRGEIRYCNKVVDYTRQDRRNAMAFLDMVDELFQDTDDEPILHIEHPDLRSDAVPEYVDGHYQSSVRTAFRVLEERIREEGEFSQDTVGMDLAQNAFSTDDGPLTFADVGAEKRGWMYLYSGGFGALRNPPSHRDEDSIDQQRAMQILHYVDMLLDVLEEEVAED</sequence>
<dbReference type="GeneID" id="78823218"/>
<evidence type="ECO:0000259" key="1">
    <source>
        <dbReference type="Pfam" id="PF09509"/>
    </source>
</evidence>
<name>A0ABD5Y673_9EURY</name>
<dbReference type="Pfam" id="PF09509">
    <property type="entry name" value="Hypoth_Ymh"/>
    <property type="match status" value="1"/>
</dbReference>
<keyword evidence="3" id="KW-1185">Reference proteome</keyword>